<dbReference type="EMBL" id="KV419413">
    <property type="protein sequence ID" value="KZS91771.1"/>
    <property type="molecule type" value="Genomic_DNA"/>
</dbReference>
<name>A0A164SSV9_9AGAM</name>
<feature type="region of interest" description="Disordered" evidence="1">
    <location>
        <begin position="544"/>
        <end position="563"/>
    </location>
</feature>
<dbReference type="AlphaFoldDB" id="A0A164SSV9"/>
<dbReference type="Gene3D" id="1.20.1280.50">
    <property type="match status" value="1"/>
</dbReference>
<evidence type="ECO:0000256" key="1">
    <source>
        <dbReference type="SAM" id="MobiDB-lite"/>
    </source>
</evidence>
<proteinExistence type="predicted"/>
<dbReference type="OrthoDB" id="2884925at2759"/>
<dbReference type="Proteomes" id="UP000076722">
    <property type="component" value="Unassembled WGS sequence"/>
</dbReference>
<dbReference type="SUPFAM" id="SSF81383">
    <property type="entry name" value="F-box domain"/>
    <property type="match status" value="1"/>
</dbReference>
<keyword evidence="3" id="KW-1185">Reference proteome</keyword>
<protein>
    <submittedName>
        <fullName evidence="2">Uncharacterized protein</fullName>
    </submittedName>
</protein>
<accession>A0A164SSV9</accession>
<gene>
    <name evidence="2" type="ORF">SISNIDRAFT_467372</name>
</gene>
<evidence type="ECO:0000313" key="2">
    <source>
        <dbReference type="EMBL" id="KZS91771.1"/>
    </source>
</evidence>
<sequence>MSALQASLQASSGSEVFCSNHRSLLADACAEFKTKVANILLAANQESSYGRSAAVEDSNALETTDQQFSSSIQAVKWRYNQKAPATRLANELIAEILQYCRLPQIFRFMRSVETPGAFSVCKRWRDVAITTPSLWTQVILPMHLKLFPLLVERSGNRLLDVYLTNRGRCEEGSLRTSLGIPFRQIASRIYRLSIYWQDDDIGSQTLDRFLKTYILKENKEEFSALRSLEIHDWESDDPSPKKTVSISTPLLSQMTLVGNLRAKPLVSPQKLVDLTVETCNMNSADILGLLSYYSNLKRCDIWNEYPDFDEIARPTTKVSLRYLQSLSLRSLCASEMDHLLQHLSWPDAADITVCVSKDKHDPVLFEHILGPWISHYPSLKISRSYVNDTLYELDSDARGKMKFIRRKADEEVPSLPFLASYQNVLNDLILDLPHLPPLHDLVQCFHSWSLIDYLAIVTTEEEFEKLLSALEAERDGQVILPLLAGLNCSETRFRRQRMETFLEFRKRKGVPLKYLTATRGFSSPNAEGLEALVEEYDEVAPIPPKSIDRLYNFPGESDSDSVE</sequence>
<evidence type="ECO:0000313" key="3">
    <source>
        <dbReference type="Proteomes" id="UP000076722"/>
    </source>
</evidence>
<reference evidence="2 3" key="1">
    <citation type="journal article" date="2016" name="Mol. Biol. Evol.">
        <title>Comparative Genomics of Early-Diverging Mushroom-Forming Fungi Provides Insights into the Origins of Lignocellulose Decay Capabilities.</title>
        <authorList>
            <person name="Nagy L.G."/>
            <person name="Riley R."/>
            <person name="Tritt A."/>
            <person name="Adam C."/>
            <person name="Daum C."/>
            <person name="Floudas D."/>
            <person name="Sun H."/>
            <person name="Yadav J.S."/>
            <person name="Pangilinan J."/>
            <person name="Larsson K.H."/>
            <person name="Matsuura K."/>
            <person name="Barry K."/>
            <person name="Labutti K."/>
            <person name="Kuo R."/>
            <person name="Ohm R.A."/>
            <person name="Bhattacharya S.S."/>
            <person name="Shirouzu T."/>
            <person name="Yoshinaga Y."/>
            <person name="Martin F.M."/>
            <person name="Grigoriev I.V."/>
            <person name="Hibbett D.S."/>
        </authorList>
    </citation>
    <scope>NUCLEOTIDE SEQUENCE [LARGE SCALE GENOMIC DNA]</scope>
    <source>
        <strain evidence="2 3">HHB9708</strain>
    </source>
</reference>
<dbReference type="InterPro" id="IPR036047">
    <property type="entry name" value="F-box-like_dom_sf"/>
</dbReference>
<dbReference type="STRING" id="1314777.A0A164SSV9"/>
<organism evidence="2 3">
    <name type="scientific">Sistotremastrum niveocremeum HHB9708</name>
    <dbReference type="NCBI Taxonomy" id="1314777"/>
    <lineage>
        <taxon>Eukaryota</taxon>
        <taxon>Fungi</taxon>
        <taxon>Dikarya</taxon>
        <taxon>Basidiomycota</taxon>
        <taxon>Agaricomycotina</taxon>
        <taxon>Agaricomycetes</taxon>
        <taxon>Sistotremastrales</taxon>
        <taxon>Sistotremastraceae</taxon>
        <taxon>Sertulicium</taxon>
        <taxon>Sertulicium niveocremeum</taxon>
    </lineage>
</organism>